<dbReference type="AlphaFoldDB" id="A0A4D6NMZ0"/>
<sequence>MDNKGDGYVDCTEEKKMLFCHCCKAKFIGALNDRLSLQQKDFIASVCHLIFKLVVE</sequence>
<name>A0A4D6NMZ0_VIGUN</name>
<protein>
    <submittedName>
        <fullName evidence="1">Uncharacterized protein</fullName>
    </submittedName>
</protein>
<reference evidence="1 2" key="1">
    <citation type="submission" date="2019-04" db="EMBL/GenBank/DDBJ databases">
        <title>An improved genome assembly and genetic linkage map for asparagus bean, Vigna unguiculata ssp. sesquipedialis.</title>
        <authorList>
            <person name="Xia Q."/>
            <person name="Zhang R."/>
            <person name="Dong Y."/>
        </authorList>
    </citation>
    <scope>NUCLEOTIDE SEQUENCE [LARGE SCALE GENOMIC DNA]</scope>
    <source>
        <tissue evidence="1">Leaf</tissue>
    </source>
</reference>
<proteinExistence type="predicted"/>
<accession>A0A4D6NMZ0</accession>
<evidence type="ECO:0000313" key="1">
    <source>
        <dbReference type="EMBL" id="QCE15193.1"/>
    </source>
</evidence>
<gene>
    <name evidence="1" type="ORF">DEO72_LG11g2202</name>
</gene>
<evidence type="ECO:0000313" key="2">
    <source>
        <dbReference type="Proteomes" id="UP000501690"/>
    </source>
</evidence>
<organism evidence="1 2">
    <name type="scientific">Vigna unguiculata</name>
    <name type="common">Cowpea</name>
    <dbReference type="NCBI Taxonomy" id="3917"/>
    <lineage>
        <taxon>Eukaryota</taxon>
        <taxon>Viridiplantae</taxon>
        <taxon>Streptophyta</taxon>
        <taxon>Embryophyta</taxon>
        <taxon>Tracheophyta</taxon>
        <taxon>Spermatophyta</taxon>
        <taxon>Magnoliopsida</taxon>
        <taxon>eudicotyledons</taxon>
        <taxon>Gunneridae</taxon>
        <taxon>Pentapetalae</taxon>
        <taxon>rosids</taxon>
        <taxon>fabids</taxon>
        <taxon>Fabales</taxon>
        <taxon>Fabaceae</taxon>
        <taxon>Papilionoideae</taxon>
        <taxon>50 kb inversion clade</taxon>
        <taxon>NPAAA clade</taxon>
        <taxon>indigoferoid/millettioid clade</taxon>
        <taxon>Phaseoleae</taxon>
        <taxon>Vigna</taxon>
    </lineage>
</organism>
<dbReference type="Proteomes" id="UP000501690">
    <property type="component" value="Linkage Group LG11"/>
</dbReference>
<dbReference type="EMBL" id="CP039355">
    <property type="protein sequence ID" value="QCE15193.1"/>
    <property type="molecule type" value="Genomic_DNA"/>
</dbReference>
<keyword evidence="2" id="KW-1185">Reference proteome</keyword>